<gene>
    <name evidence="2" type="ORF">CSOJ01_01645</name>
</gene>
<sequence>MRYECSGPRRRDVELTTAVADTSNGQHSERRDITRRRNIAREQNNGFSGHEDAKTGKQHMEMSRSKDDHEWHHTAKPEIPYR</sequence>
<organism evidence="2 3">
    <name type="scientific">Colletotrichum sojae</name>
    <dbReference type="NCBI Taxonomy" id="2175907"/>
    <lineage>
        <taxon>Eukaryota</taxon>
        <taxon>Fungi</taxon>
        <taxon>Dikarya</taxon>
        <taxon>Ascomycota</taxon>
        <taxon>Pezizomycotina</taxon>
        <taxon>Sordariomycetes</taxon>
        <taxon>Hypocreomycetidae</taxon>
        <taxon>Glomerellales</taxon>
        <taxon>Glomerellaceae</taxon>
        <taxon>Colletotrichum</taxon>
        <taxon>Colletotrichum orchidearum species complex</taxon>
    </lineage>
</organism>
<protein>
    <submittedName>
        <fullName evidence="2">Uncharacterized protein</fullName>
    </submittedName>
</protein>
<dbReference type="AlphaFoldDB" id="A0A8H6N475"/>
<reference evidence="2 3" key="1">
    <citation type="journal article" date="2020" name="Phytopathology">
        <title>Genome Sequence Resources of Colletotrichum truncatum, C. plurivorum, C. musicola, and C. sojae: Four Species Pathogenic to Soybean (Glycine max).</title>
        <authorList>
            <person name="Rogerio F."/>
            <person name="Boufleur T.R."/>
            <person name="Ciampi-Guillardi M."/>
            <person name="Sukno S.A."/>
            <person name="Thon M.R."/>
            <person name="Massola Junior N.S."/>
            <person name="Baroncelli R."/>
        </authorList>
    </citation>
    <scope>NUCLEOTIDE SEQUENCE [LARGE SCALE GENOMIC DNA]</scope>
    <source>
        <strain evidence="2 3">LFN0009</strain>
    </source>
</reference>
<keyword evidence="3" id="KW-1185">Reference proteome</keyword>
<evidence type="ECO:0000313" key="3">
    <source>
        <dbReference type="Proteomes" id="UP000652219"/>
    </source>
</evidence>
<evidence type="ECO:0000256" key="1">
    <source>
        <dbReference type="SAM" id="MobiDB-lite"/>
    </source>
</evidence>
<evidence type="ECO:0000313" key="2">
    <source>
        <dbReference type="EMBL" id="KAF6818988.1"/>
    </source>
</evidence>
<proteinExistence type="predicted"/>
<comment type="caution">
    <text evidence="2">The sequence shown here is derived from an EMBL/GenBank/DDBJ whole genome shotgun (WGS) entry which is preliminary data.</text>
</comment>
<feature type="compositionally biased region" description="Basic and acidic residues" evidence="1">
    <location>
        <begin position="49"/>
        <end position="82"/>
    </location>
</feature>
<accession>A0A8H6N475</accession>
<dbReference type="EMBL" id="WIGN01000012">
    <property type="protein sequence ID" value="KAF6818988.1"/>
    <property type="molecule type" value="Genomic_DNA"/>
</dbReference>
<name>A0A8H6N475_9PEZI</name>
<feature type="region of interest" description="Disordered" evidence="1">
    <location>
        <begin position="19"/>
        <end position="82"/>
    </location>
</feature>
<dbReference type="Proteomes" id="UP000652219">
    <property type="component" value="Unassembled WGS sequence"/>
</dbReference>